<comment type="caution">
    <text evidence="8">The sequence shown here is derived from an EMBL/GenBank/DDBJ whole genome shotgun (WGS) entry which is preliminary data.</text>
</comment>
<dbReference type="Pfam" id="PF24547">
    <property type="entry name" value="DUF7601"/>
    <property type="match status" value="1"/>
</dbReference>
<evidence type="ECO:0000256" key="6">
    <source>
        <dbReference type="SAM" id="Phobius"/>
    </source>
</evidence>
<dbReference type="Gene3D" id="2.60.40.1140">
    <property type="entry name" value="Collagen-binding surface protein Cna, B-type domain"/>
    <property type="match status" value="2"/>
</dbReference>
<protein>
    <submittedName>
        <fullName evidence="8">Cna B-type domain-containing protein</fullName>
    </submittedName>
</protein>
<dbReference type="PROSITE" id="PS50847">
    <property type="entry name" value="GRAM_POS_ANCHORING"/>
    <property type="match status" value="1"/>
</dbReference>
<feature type="domain" description="Gram-positive cocci surface proteins LPxTG" evidence="7">
    <location>
        <begin position="188"/>
        <end position="226"/>
    </location>
</feature>
<keyword evidence="1" id="KW-0134">Cell wall</keyword>
<evidence type="ECO:0000256" key="3">
    <source>
        <dbReference type="ARBA" id="ARBA00022729"/>
    </source>
</evidence>
<name>A0A9D2JG94_9FIRM</name>
<dbReference type="InterPro" id="IPR019931">
    <property type="entry name" value="LPXTG_anchor"/>
</dbReference>
<organism evidence="8 9">
    <name type="scientific">Candidatus Gemmiger excrementavium</name>
    <dbReference type="NCBI Taxonomy" id="2838608"/>
    <lineage>
        <taxon>Bacteria</taxon>
        <taxon>Bacillati</taxon>
        <taxon>Bacillota</taxon>
        <taxon>Clostridia</taxon>
        <taxon>Eubacteriales</taxon>
        <taxon>Gemmiger</taxon>
    </lineage>
</organism>
<keyword evidence="6" id="KW-0812">Transmembrane</keyword>
<dbReference type="Proteomes" id="UP000824031">
    <property type="component" value="Unassembled WGS sequence"/>
</dbReference>
<proteinExistence type="predicted"/>
<accession>A0A9D2JG94</accession>
<reference evidence="8" key="2">
    <citation type="submission" date="2021-04" db="EMBL/GenBank/DDBJ databases">
        <authorList>
            <person name="Gilroy R."/>
        </authorList>
    </citation>
    <scope>NUCLEOTIDE SEQUENCE</scope>
    <source>
        <strain evidence="8">3436</strain>
    </source>
</reference>
<feature type="transmembrane region" description="Helical" evidence="6">
    <location>
        <begin position="199"/>
        <end position="220"/>
    </location>
</feature>
<feature type="region of interest" description="Disordered" evidence="5">
    <location>
        <begin position="149"/>
        <end position="191"/>
    </location>
</feature>
<gene>
    <name evidence="8" type="ORF">H9810_12010</name>
</gene>
<dbReference type="InterPro" id="IPR055382">
    <property type="entry name" value="DUF7601"/>
</dbReference>
<evidence type="ECO:0000313" key="9">
    <source>
        <dbReference type="Proteomes" id="UP000824031"/>
    </source>
</evidence>
<evidence type="ECO:0000259" key="7">
    <source>
        <dbReference type="PROSITE" id="PS50847"/>
    </source>
</evidence>
<evidence type="ECO:0000256" key="1">
    <source>
        <dbReference type="ARBA" id="ARBA00022512"/>
    </source>
</evidence>
<dbReference type="EMBL" id="DXBO01000177">
    <property type="protein sequence ID" value="HIZ49430.1"/>
    <property type="molecule type" value="Genomic_DNA"/>
</dbReference>
<evidence type="ECO:0000256" key="5">
    <source>
        <dbReference type="SAM" id="MobiDB-lite"/>
    </source>
</evidence>
<reference evidence="8" key="1">
    <citation type="journal article" date="2021" name="PeerJ">
        <title>Extensive microbial diversity within the chicken gut microbiome revealed by metagenomics and culture.</title>
        <authorList>
            <person name="Gilroy R."/>
            <person name="Ravi A."/>
            <person name="Getino M."/>
            <person name="Pursley I."/>
            <person name="Horton D.L."/>
            <person name="Alikhan N.F."/>
            <person name="Baker D."/>
            <person name="Gharbi K."/>
            <person name="Hall N."/>
            <person name="Watson M."/>
            <person name="Adriaenssens E.M."/>
            <person name="Foster-Nyarko E."/>
            <person name="Jarju S."/>
            <person name="Secka A."/>
            <person name="Antonio M."/>
            <person name="Oren A."/>
            <person name="Chaudhuri R.R."/>
            <person name="La Ragione R."/>
            <person name="Hildebrand F."/>
            <person name="Pallen M.J."/>
        </authorList>
    </citation>
    <scope>NUCLEOTIDE SEQUENCE</scope>
    <source>
        <strain evidence="8">3436</strain>
    </source>
</reference>
<sequence>MWNRLTGQSNIWTGTFTGLPKYDSENGHEIKYTVEEIVPDHYVATVDDTTLTVTNTRNGNLLVEKVVTGTDGETNRAFHFTVELSDKSVSGVHGGVTFTNGVAAFTLKSGDKVLIEDLPAGCTYTVTEAEANADGYTTVSQGAAGKIEAGQTATAQIENHRDAAPRPTPSPTPDPEEETTGTPGGTVLPQTSDDANLTALYVLLGLSAVGLAALAGYGIYRRKKGR</sequence>
<dbReference type="Pfam" id="PF05738">
    <property type="entry name" value="Cna_B"/>
    <property type="match status" value="1"/>
</dbReference>
<evidence type="ECO:0000313" key="8">
    <source>
        <dbReference type="EMBL" id="HIZ49430.1"/>
    </source>
</evidence>
<evidence type="ECO:0000256" key="4">
    <source>
        <dbReference type="ARBA" id="ARBA00023088"/>
    </source>
</evidence>
<keyword evidence="6" id="KW-0472">Membrane</keyword>
<dbReference type="SUPFAM" id="SSF49478">
    <property type="entry name" value="Cna protein B-type domain"/>
    <property type="match status" value="1"/>
</dbReference>
<keyword evidence="6" id="KW-1133">Transmembrane helix</keyword>
<keyword evidence="3" id="KW-0732">Signal</keyword>
<dbReference type="AlphaFoldDB" id="A0A9D2JG94"/>
<keyword evidence="2" id="KW-0964">Secreted</keyword>
<evidence type="ECO:0000256" key="2">
    <source>
        <dbReference type="ARBA" id="ARBA00022525"/>
    </source>
</evidence>
<dbReference type="InterPro" id="IPR008454">
    <property type="entry name" value="Collagen-bd_Cna-like_B-typ_dom"/>
</dbReference>
<keyword evidence="4" id="KW-0572">Peptidoglycan-anchor</keyword>